<reference evidence="13" key="1">
    <citation type="submission" date="2020-08" db="EMBL/GenBank/DDBJ databases">
        <title>Genome sequencing and assembly of the red palm weevil Rhynchophorus ferrugineus.</title>
        <authorList>
            <person name="Dias G.B."/>
            <person name="Bergman C.M."/>
            <person name="Manee M."/>
        </authorList>
    </citation>
    <scope>NUCLEOTIDE SEQUENCE</scope>
    <source>
        <strain evidence="13">AA-2017</strain>
        <tissue evidence="13">Whole larva</tissue>
    </source>
</reference>
<dbReference type="EMBL" id="JAACXV010000037">
    <property type="protein sequence ID" value="KAF7286116.1"/>
    <property type="molecule type" value="Genomic_DNA"/>
</dbReference>
<dbReference type="Pfam" id="PF24660">
    <property type="entry name" value="PGAP1_3rd"/>
    <property type="match status" value="1"/>
</dbReference>
<evidence type="ECO:0000313" key="13">
    <source>
        <dbReference type="EMBL" id="KAF7286116.1"/>
    </source>
</evidence>
<feature type="transmembrane region" description="Helical" evidence="10">
    <location>
        <begin position="813"/>
        <end position="833"/>
    </location>
</feature>
<evidence type="ECO:0000256" key="10">
    <source>
        <dbReference type="RuleBase" id="RU365011"/>
    </source>
</evidence>
<dbReference type="AlphaFoldDB" id="A0A834IU65"/>
<keyword evidence="4 10" id="KW-0812">Transmembrane</keyword>
<comment type="caution">
    <text evidence="13">The sequence shown here is derived from an EMBL/GenBank/DDBJ whole genome shotgun (WGS) entry which is preliminary data.</text>
</comment>
<keyword evidence="8 10" id="KW-1133">Transmembrane helix</keyword>
<keyword evidence="3 10" id="KW-0813">Transport</keyword>
<dbReference type="Pfam" id="PF25140">
    <property type="entry name" value="PGAP1_TMD"/>
    <property type="match status" value="1"/>
</dbReference>
<gene>
    <name evidence="13" type="ORF">GWI33_007763</name>
</gene>
<evidence type="ECO:0000256" key="9">
    <source>
        <dbReference type="ARBA" id="ARBA00023136"/>
    </source>
</evidence>
<keyword evidence="7 10" id="KW-0653">Protein transport</keyword>
<evidence type="ECO:0000313" key="14">
    <source>
        <dbReference type="Proteomes" id="UP000625711"/>
    </source>
</evidence>
<dbReference type="PANTHER" id="PTHR15495:SF7">
    <property type="entry name" value="GPI INOSITOL-DEACYLASE"/>
    <property type="match status" value="1"/>
</dbReference>
<feature type="transmembrane region" description="Helical" evidence="10">
    <location>
        <begin position="549"/>
        <end position="567"/>
    </location>
</feature>
<dbReference type="Proteomes" id="UP000625711">
    <property type="component" value="Unassembled WGS sequence"/>
</dbReference>
<dbReference type="GO" id="GO:0006888">
    <property type="term" value="P:endoplasmic reticulum to Golgi vesicle-mediated transport"/>
    <property type="evidence" value="ECO:0007669"/>
    <property type="project" value="TreeGrafter"/>
</dbReference>
<evidence type="ECO:0000259" key="11">
    <source>
        <dbReference type="Pfam" id="PF07819"/>
    </source>
</evidence>
<dbReference type="Pfam" id="PF07819">
    <property type="entry name" value="PGAP1"/>
    <property type="match status" value="1"/>
</dbReference>
<evidence type="ECO:0000256" key="3">
    <source>
        <dbReference type="ARBA" id="ARBA00022448"/>
    </source>
</evidence>
<organism evidence="13 14">
    <name type="scientific">Rhynchophorus ferrugineus</name>
    <name type="common">Red palm weevil</name>
    <name type="synonym">Curculio ferrugineus</name>
    <dbReference type="NCBI Taxonomy" id="354439"/>
    <lineage>
        <taxon>Eukaryota</taxon>
        <taxon>Metazoa</taxon>
        <taxon>Ecdysozoa</taxon>
        <taxon>Arthropoda</taxon>
        <taxon>Hexapoda</taxon>
        <taxon>Insecta</taxon>
        <taxon>Pterygota</taxon>
        <taxon>Neoptera</taxon>
        <taxon>Endopterygota</taxon>
        <taxon>Coleoptera</taxon>
        <taxon>Polyphaga</taxon>
        <taxon>Cucujiformia</taxon>
        <taxon>Curculionidae</taxon>
        <taxon>Dryophthorinae</taxon>
        <taxon>Rhynchophorus</taxon>
    </lineage>
</organism>
<dbReference type="InterPro" id="IPR029058">
    <property type="entry name" value="AB_hydrolase_fold"/>
</dbReference>
<comment type="function">
    <text evidence="10">Involved in inositol deacylation of GPI-anchored proteins which plays important roles in the quality control and ER-associated degradation of GPI-anchored proteins.</text>
</comment>
<dbReference type="GO" id="GO:0050185">
    <property type="term" value="F:phosphatidylinositol deacylase activity"/>
    <property type="evidence" value="ECO:0007669"/>
    <property type="project" value="TreeGrafter"/>
</dbReference>
<feature type="transmembrane region" description="Helical" evidence="10">
    <location>
        <begin position="638"/>
        <end position="661"/>
    </location>
</feature>
<dbReference type="GO" id="GO:0005789">
    <property type="term" value="C:endoplasmic reticulum membrane"/>
    <property type="evidence" value="ECO:0007669"/>
    <property type="project" value="UniProtKB-SubCell"/>
</dbReference>
<keyword evidence="5 10" id="KW-0378">Hydrolase</keyword>
<protein>
    <recommendedName>
        <fullName evidence="10">GPI inositol-deacylase</fullName>
        <ecNumber evidence="10">3.1.-.-</ecNumber>
    </recommendedName>
</protein>
<feature type="transmembrane region" description="Helical" evidence="10">
    <location>
        <begin position="845"/>
        <end position="863"/>
    </location>
</feature>
<keyword evidence="14" id="KW-1185">Reference proteome</keyword>
<feature type="domain" description="GPI inositol-deacylase PGAP1-like alpha/beta" evidence="11">
    <location>
        <begin position="43"/>
        <end position="250"/>
    </location>
</feature>
<evidence type="ECO:0000256" key="5">
    <source>
        <dbReference type="ARBA" id="ARBA00022801"/>
    </source>
</evidence>
<feature type="domain" description="GPI inositol-deacylase transmembrane" evidence="12">
    <location>
        <begin position="558"/>
        <end position="910"/>
    </location>
</feature>
<dbReference type="InterPro" id="IPR056824">
    <property type="entry name" value="PGAP1_TMD"/>
</dbReference>
<name>A0A834IU65_RHYFE</name>
<feature type="transmembrane region" description="Helical" evidence="10">
    <location>
        <begin position="698"/>
        <end position="725"/>
    </location>
</feature>
<dbReference type="InterPro" id="IPR012908">
    <property type="entry name" value="PGAP1-ab_dom-like"/>
</dbReference>
<feature type="transmembrane region" description="Helical" evidence="10">
    <location>
        <begin position="898"/>
        <end position="916"/>
    </location>
</feature>
<comment type="similarity">
    <text evidence="2 10">Belongs to the GPI inositol-deacylase family.</text>
</comment>
<dbReference type="SUPFAM" id="SSF53474">
    <property type="entry name" value="alpha/beta-Hydrolases"/>
    <property type="match status" value="1"/>
</dbReference>
<comment type="subcellular location">
    <subcellularLocation>
        <location evidence="1">Endoplasmic reticulum membrane</location>
        <topology evidence="1">Multi-pass membrane protein</topology>
    </subcellularLocation>
</comment>
<evidence type="ECO:0000256" key="8">
    <source>
        <dbReference type="ARBA" id="ARBA00022989"/>
    </source>
</evidence>
<proteinExistence type="inferred from homology"/>
<accession>A0A834IU65</accession>
<dbReference type="PANTHER" id="PTHR15495">
    <property type="entry name" value="NEGATIVE REGULATOR OF VESICLE FORMATION-RELATED"/>
    <property type="match status" value="1"/>
</dbReference>
<keyword evidence="6 10" id="KW-0256">Endoplasmic reticulum</keyword>
<keyword evidence="9 10" id="KW-0472">Membrane</keyword>
<evidence type="ECO:0000256" key="6">
    <source>
        <dbReference type="ARBA" id="ARBA00022824"/>
    </source>
</evidence>
<evidence type="ECO:0000259" key="12">
    <source>
        <dbReference type="Pfam" id="PF25140"/>
    </source>
</evidence>
<dbReference type="GO" id="GO:0015031">
    <property type="term" value="P:protein transport"/>
    <property type="evidence" value="ECO:0007669"/>
    <property type="project" value="UniProtKB-KW"/>
</dbReference>
<dbReference type="EC" id="3.1.-.-" evidence="10"/>
<evidence type="ECO:0000256" key="4">
    <source>
        <dbReference type="ARBA" id="ARBA00022692"/>
    </source>
</evidence>
<evidence type="ECO:0000256" key="2">
    <source>
        <dbReference type="ARBA" id="ARBA00006931"/>
    </source>
</evidence>
<evidence type="ECO:0000256" key="7">
    <source>
        <dbReference type="ARBA" id="ARBA00022927"/>
    </source>
</evidence>
<feature type="transmembrane region" description="Helical" evidence="10">
    <location>
        <begin position="579"/>
        <end position="607"/>
    </location>
</feature>
<dbReference type="Gene3D" id="3.40.50.1820">
    <property type="entry name" value="alpha/beta hydrolase"/>
    <property type="match status" value="1"/>
</dbReference>
<dbReference type="InterPro" id="IPR039529">
    <property type="entry name" value="PGAP1/BST1"/>
</dbReference>
<dbReference type="OrthoDB" id="348976at2759"/>
<sequence length="945" mass="108728">MTYMFEYPQYVRISQKLDEKYPKYGLYVYAEGRITKKARNMQFNGIPVLFICGNAGSYKQVRSLASIALRKTLNSGTPYHFDYFTVDLNNEFSGLYGPLLYEEFDYIAYSLKTILNLYNGVSDPPQKIILIGHSMGGVIAKRITGLLYEQNLISVVITLASPLKRNVLYFDRYASKFYKTFSSKENNFININIAGGYSDFLVPASLSNLKGNNTLNLVTSNIPKSWVEGNHIQILWCKQTVMAINRALFDSVDLKTLQISSNVPFITDVFRHHLLQNSGGKIHHKKELTKLDPKGEWIASIKKQYTIEHAYLRQNHWYMVSLTALPTYEMLTILTVNLETSNWIFACNAAYPKGYGRACYDGEDLTSYSEIVPSIRHKRRLITLNLHEIRKNNSEFTHVVFRSLPTSEPVTFHVDIYGTFERRVVFTIPIIPFRKKTIVAQTPEKALSFDLIFPELVSVIQSYQLYVEPIKCSSNQHHASASLIVPWSNEMVHTYITEGFDKPLILRLQSAKPVNASDARVRLILEPSCVYEISIKFNLLGVFANMARYYSPFLLTHTTVVFLLVFQNQIHKLGESNKFPLFFTSLFTIINYSWLIIIATGIISNILSYTIGVKFLPEPDIVSFPNDGNWIDFLLLPLFLHMVSIIFVFMLVSVFSVSLFTLESTVNKLTLKFLAKTITLTIRFSDYFMTFLQKVPIIVSAILIFLCFTTCGALALCVGMVFYFLKLTKMSQDYVEKITWFLLKILSKKLKTIFSKRRTTEPEVNIAGSRAITENSRNNILTGQVDTAEPNRQNIFKDIFETNSSLFFHSSMFFIWFTVMALNIPAVLTWAHHFKYSRHLSRDESFLPGLFLSISATILWQFDLPSNNKRFIDELRLMTLYCTIIILIYGTISVYVVNYLLTILFVLVVLQQYYNLTQEQSSPSNNMDNTKKPEDIYDEMRMKLD</sequence>
<dbReference type="GO" id="GO:0006505">
    <property type="term" value="P:GPI anchor metabolic process"/>
    <property type="evidence" value="ECO:0007669"/>
    <property type="project" value="TreeGrafter"/>
</dbReference>
<evidence type="ECO:0000256" key="1">
    <source>
        <dbReference type="ARBA" id="ARBA00004477"/>
    </source>
</evidence>